<feature type="compositionally biased region" description="Basic and acidic residues" evidence="1">
    <location>
        <begin position="113"/>
        <end position="124"/>
    </location>
</feature>
<proteinExistence type="predicted"/>
<evidence type="ECO:0000256" key="1">
    <source>
        <dbReference type="SAM" id="MobiDB-lite"/>
    </source>
</evidence>
<feature type="compositionally biased region" description="Polar residues" evidence="1">
    <location>
        <begin position="97"/>
        <end position="111"/>
    </location>
</feature>
<dbReference type="AlphaFoldDB" id="A0AAD5M4Z2"/>
<keyword evidence="3" id="KW-1185">Reference proteome</keyword>
<name>A0AAD5M4Z2_PARTN</name>
<organism evidence="2 3">
    <name type="scientific">Parelaphostrongylus tenuis</name>
    <name type="common">Meningeal worm</name>
    <dbReference type="NCBI Taxonomy" id="148309"/>
    <lineage>
        <taxon>Eukaryota</taxon>
        <taxon>Metazoa</taxon>
        <taxon>Ecdysozoa</taxon>
        <taxon>Nematoda</taxon>
        <taxon>Chromadorea</taxon>
        <taxon>Rhabditida</taxon>
        <taxon>Rhabditina</taxon>
        <taxon>Rhabditomorpha</taxon>
        <taxon>Strongyloidea</taxon>
        <taxon>Metastrongylidae</taxon>
        <taxon>Parelaphostrongylus</taxon>
    </lineage>
</organism>
<protein>
    <submittedName>
        <fullName evidence="2">Uncharacterized protein</fullName>
    </submittedName>
</protein>
<evidence type="ECO:0000313" key="2">
    <source>
        <dbReference type="EMBL" id="KAJ1352292.1"/>
    </source>
</evidence>
<comment type="caution">
    <text evidence="2">The sequence shown here is derived from an EMBL/GenBank/DDBJ whole genome shotgun (WGS) entry which is preliminary data.</text>
</comment>
<reference evidence="2" key="1">
    <citation type="submission" date="2021-06" db="EMBL/GenBank/DDBJ databases">
        <title>Parelaphostrongylus tenuis whole genome reference sequence.</title>
        <authorList>
            <person name="Garwood T.J."/>
            <person name="Larsen P.A."/>
            <person name="Fountain-Jones N.M."/>
            <person name="Garbe J.R."/>
            <person name="Macchietto M.G."/>
            <person name="Kania S.A."/>
            <person name="Gerhold R.W."/>
            <person name="Richards J.E."/>
            <person name="Wolf T.M."/>
        </authorList>
    </citation>
    <scope>NUCLEOTIDE SEQUENCE</scope>
    <source>
        <strain evidence="2">MNPRO001-30</strain>
        <tissue evidence="2">Meninges</tissue>
    </source>
</reference>
<sequence>MYDPFSVDFDPVQVLKCSQDSDDKVVNGSLDDFERTFFNRHPEIAELICELDGSLERISKKQMKRIRQARLEEMMLNDRTLFEKRLKPFKRSKVRNTTHNTYPTGPMSSLHQAAKDRRRVEDSRMANSSRSPHSVVKGREPCGHRSVHMVRKESEDIHNDTKVHK</sequence>
<feature type="compositionally biased region" description="Basic and acidic residues" evidence="1">
    <location>
        <begin position="150"/>
        <end position="165"/>
    </location>
</feature>
<dbReference type="EMBL" id="JAHQIW010001340">
    <property type="protein sequence ID" value="KAJ1352292.1"/>
    <property type="molecule type" value="Genomic_DNA"/>
</dbReference>
<gene>
    <name evidence="2" type="ORF">KIN20_008593</name>
</gene>
<evidence type="ECO:0000313" key="3">
    <source>
        <dbReference type="Proteomes" id="UP001196413"/>
    </source>
</evidence>
<feature type="region of interest" description="Disordered" evidence="1">
    <location>
        <begin position="87"/>
        <end position="165"/>
    </location>
</feature>
<dbReference type="Proteomes" id="UP001196413">
    <property type="component" value="Unassembled WGS sequence"/>
</dbReference>
<feature type="compositionally biased region" description="Basic residues" evidence="1">
    <location>
        <begin position="87"/>
        <end position="96"/>
    </location>
</feature>
<accession>A0AAD5M4Z2</accession>